<feature type="region of interest" description="Disordered" evidence="1">
    <location>
        <begin position="105"/>
        <end position="173"/>
    </location>
</feature>
<evidence type="ECO:0000256" key="1">
    <source>
        <dbReference type="SAM" id="MobiDB-lite"/>
    </source>
</evidence>
<accession>A0ABQ4T9X6</accession>
<sequence>MSLSIRAERGLVSQDEFETLSQTHHPRLHDLSDADLTTAQRRIRDLRAKERTLARDLRRSIRGKAETRGGSFPGTVEKPARRKGVFAAALKRLNAEVSRRRAIAARDALRDASRRALRSRKAARRHHPAPGRTGHGGMTPNESERGRTQVPPAKVGSVSQATKAAQATKDSRG</sequence>
<proteinExistence type="predicted"/>
<dbReference type="Proteomes" id="UP001055156">
    <property type="component" value="Unassembled WGS sequence"/>
</dbReference>
<organism evidence="2 3">
    <name type="scientific">Methylobacterium organophilum</name>
    <dbReference type="NCBI Taxonomy" id="410"/>
    <lineage>
        <taxon>Bacteria</taxon>
        <taxon>Pseudomonadati</taxon>
        <taxon>Pseudomonadota</taxon>
        <taxon>Alphaproteobacteria</taxon>
        <taxon>Hyphomicrobiales</taxon>
        <taxon>Methylobacteriaceae</taxon>
        <taxon>Methylobacterium</taxon>
    </lineage>
</organism>
<comment type="caution">
    <text evidence="2">The sequence shown here is derived from an EMBL/GenBank/DDBJ whole genome shotgun (WGS) entry which is preliminary data.</text>
</comment>
<dbReference type="RefSeq" id="WP_238311227.1">
    <property type="nucleotide sequence ID" value="NZ_BPQV01000005.1"/>
</dbReference>
<gene>
    <name evidence="2" type="ORF">LKMONMHP_2253</name>
</gene>
<protein>
    <submittedName>
        <fullName evidence="2">Uncharacterized protein</fullName>
    </submittedName>
</protein>
<evidence type="ECO:0000313" key="2">
    <source>
        <dbReference type="EMBL" id="GJE27394.1"/>
    </source>
</evidence>
<keyword evidence="3" id="KW-1185">Reference proteome</keyword>
<feature type="compositionally biased region" description="Basic residues" evidence="1">
    <location>
        <begin position="115"/>
        <end position="129"/>
    </location>
</feature>
<evidence type="ECO:0000313" key="3">
    <source>
        <dbReference type="Proteomes" id="UP001055156"/>
    </source>
</evidence>
<dbReference type="EMBL" id="BPQV01000005">
    <property type="protein sequence ID" value="GJE27394.1"/>
    <property type="molecule type" value="Genomic_DNA"/>
</dbReference>
<reference evidence="2" key="2">
    <citation type="submission" date="2021-08" db="EMBL/GenBank/DDBJ databases">
        <authorList>
            <person name="Tani A."/>
            <person name="Ola A."/>
            <person name="Ogura Y."/>
            <person name="Katsura K."/>
            <person name="Hayashi T."/>
        </authorList>
    </citation>
    <scope>NUCLEOTIDE SEQUENCE</scope>
    <source>
        <strain evidence="2">NBRC 15689</strain>
    </source>
</reference>
<name>A0ABQ4T9X6_METOR</name>
<reference evidence="2" key="1">
    <citation type="journal article" date="2021" name="Front. Microbiol.">
        <title>Comprehensive Comparative Genomics and Phenotyping of Methylobacterium Species.</title>
        <authorList>
            <person name="Alessa O."/>
            <person name="Ogura Y."/>
            <person name="Fujitani Y."/>
            <person name="Takami H."/>
            <person name="Hayashi T."/>
            <person name="Sahin N."/>
            <person name="Tani A."/>
        </authorList>
    </citation>
    <scope>NUCLEOTIDE SEQUENCE</scope>
    <source>
        <strain evidence="2">NBRC 15689</strain>
    </source>
</reference>